<keyword evidence="3" id="KW-1185">Reference proteome</keyword>
<feature type="region of interest" description="Disordered" evidence="1">
    <location>
        <begin position="1"/>
        <end position="51"/>
    </location>
</feature>
<organism evidence="2 3">
    <name type="scientific">Labilithrix luteola</name>
    <dbReference type="NCBI Taxonomy" id="1391654"/>
    <lineage>
        <taxon>Bacteria</taxon>
        <taxon>Pseudomonadati</taxon>
        <taxon>Myxococcota</taxon>
        <taxon>Polyangia</taxon>
        <taxon>Polyangiales</taxon>
        <taxon>Labilitrichaceae</taxon>
        <taxon>Labilithrix</taxon>
    </lineage>
</organism>
<evidence type="ECO:0000313" key="3">
    <source>
        <dbReference type="Proteomes" id="UP000064967"/>
    </source>
</evidence>
<dbReference type="Proteomes" id="UP000064967">
    <property type="component" value="Chromosome"/>
</dbReference>
<reference evidence="2 3" key="1">
    <citation type="submission" date="2015-08" db="EMBL/GenBank/DDBJ databases">
        <authorList>
            <person name="Babu N.S."/>
            <person name="Beckwith C.J."/>
            <person name="Beseler K.G."/>
            <person name="Brison A."/>
            <person name="Carone J.V."/>
            <person name="Caskin T.P."/>
            <person name="Diamond M."/>
            <person name="Durham M.E."/>
            <person name="Foxe J.M."/>
            <person name="Go M."/>
            <person name="Henderson B.A."/>
            <person name="Jones I.B."/>
            <person name="McGettigan J.A."/>
            <person name="Micheletti S.J."/>
            <person name="Nasrallah M.E."/>
            <person name="Ortiz D."/>
            <person name="Piller C.R."/>
            <person name="Privatt S.R."/>
            <person name="Schneider S.L."/>
            <person name="Sharp S."/>
            <person name="Smith T.C."/>
            <person name="Stanton J.D."/>
            <person name="Ullery H.E."/>
            <person name="Wilson R.J."/>
            <person name="Serrano M.G."/>
            <person name="Buck G."/>
            <person name="Lee V."/>
            <person name="Wang Y."/>
            <person name="Carvalho R."/>
            <person name="Voegtly L."/>
            <person name="Shi R."/>
            <person name="Duckworth R."/>
            <person name="Johnson A."/>
            <person name="Loviza R."/>
            <person name="Walstead R."/>
            <person name="Shah Z."/>
            <person name="Kiflezghi M."/>
            <person name="Wade K."/>
            <person name="Ball S.L."/>
            <person name="Bradley K.W."/>
            <person name="Asai D.J."/>
            <person name="Bowman C.A."/>
            <person name="Russell D.A."/>
            <person name="Pope W.H."/>
            <person name="Jacobs-Sera D."/>
            <person name="Hendrix R.W."/>
            <person name="Hatfull G.F."/>
        </authorList>
    </citation>
    <scope>NUCLEOTIDE SEQUENCE [LARGE SCALE GENOMIC DNA]</scope>
    <source>
        <strain evidence="2 3">DSM 27648</strain>
    </source>
</reference>
<feature type="compositionally biased region" description="Basic and acidic residues" evidence="1">
    <location>
        <begin position="20"/>
        <end position="33"/>
    </location>
</feature>
<evidence type="ECO:0000256" key="1">
    <source>
        <dbReference type="SAM" id="MobiDB-lite"/>
    </source>
</evidence>
<name>A0A0K1QB59_9BACT</name>
<proteinExistence type="predicted"/>
<evidence type="ECO:0000313" key="2">
    <source>
        <dbReference type="EMBL" id="AKV02979.1"/>
    </source>
</evidence>
<accession>A0A0K1QB59</accession>
<dbReference type="KEGG" id="llu:AKJ09_09642"/>
<dbReference type="EMBL" id="CP012333">
    <property type="protein sequence ID" value="AKV02979.1"/>
    <property type="molecule type" value="Genomic_DNA"/>
</dbReference>
<dbReference type="AlphaFoldDB" id="A0A0K1QB59"/>
<sequence length="444" mass="45172">MRRSSEGARFRAGRAGCRVGDQRGHLWPDHDARSTANVNGSARPPRAPTSYPWFPAAGSPVSSRHGRCYPLPSEKAANPGYPPEHTPVRAGEDEFMMMKRAVSFVLLGLGLAALGGCPIYSDENAHRVCVGADCYDCPDSYYSSTCASWACSSTYDCPSGYDCSSDHRCHPAASTPPSGNSGGVCSKPSDCPSGKSCGANNRCQAGDCGTTGCPSNYVCTLSSGSGGKPACVPKQDSTCKSDGDCTTPAGSKCLSGSCVAPAEQCADATQCAGASQCVNGACTPSCSANKPCPTGYACDTAKGVCTGNPTACTNSSQCTGGTVCAQEHCVDPCTNGSCAAGLVCVDGGCVADEKPKFVCADDGVQDACQAGSVCLRHSCYIACDASAGPDACKSADTFNVCKTVTTSSGSHSVCGSSTNLGTDCDPTQAKNCTSPHICIDGYCR</sequence>
<protein>
    <submittedName>
        <fullName evidence="2">Uncharacterized protein</fullName>
    </submittedName>
</protein>
<gene>
    <name evidence="2" type="ORF">AKJ09_09642</name>
</gene>
<dbReference type="STRING" id="1391654.AKJ09_09642"/>